<keyword evidence="2" id="KW-1133">Transmembrane helix</keyword>
<keyword evidence="2" id="KW-0472">Membrane</keyword>
<name>A0AAP0JPB7_9MAGN</name>
<sequence length="195" mass="21920">MDILDCSHYTTVYYVDEIDWARRLWTGLMGLNFLLLFLKLGVSSVRVQVVERGFSALAVMAQTLENRMLEEVEDNELCDKWETSRATTARAFSVLLQQAWLPSVQQVVPVDMPRDTHAFCDVPLPVPHVTHPLDKLINIRPVSAAAAPTTCHANVLPQSCSATSALHSSNLHPTRDRDLETKPLQPSNHPRRTCH</sequence>
<feature type="region of interest" description="Disordered" evidence="1">
    <location>
        <begin position="166"/>
        <end position="195"/>
    </location>
</feature>
<keyword evidence="4" id="KW-1185">Reference proteome</keyword>
<evidence type="ECO:0000256" key="1">
    <source>
        <dbReference type="SAM" id="MobiDB-lite"/>
    </source>
</evidence>
<evidence type="ECO:0000313" key="3">
    <source>
        <dbReference type="EMBL" id="KAK9136590.1"/>
    </source>
</evidence>
<dbReference type="EMBL" id="JBBNAE010000003">
    <property type="protein sequence ID" value="KAK9136590.1"/>
    <property type="molecule type" value="Genomic_DNA"/>
</dbReference>
<dbReference type="AlphaFoldDB" id="A0AAP0JPB7"/>
<reference evidence="3 4" key="1">
    <citation type="submission" date="2024-01" db="EMBL/GenBank/DDBJ databases">
        <title>Genome assemblies of Stephania.</title>
        <authorList>
            <person name="Yang L."/>
        </authorList>
    </citation>
    <scope>NUCLEOTIDE SEQUENCE [LARGE SCALE GENOMIC DNA]</scope>
    <source>
        <strain evidence="3">QJT</strain>
        <tissue evidence="3">Leaf</tissue>
    </source>
</reference>
<proteinExistence type="predicted"/>
<organism evidence="3 4">
    <name type="scientific">Stephania japonica</name>
    <dbReference type="NCBI Taxonomy" id="461633"/>
    <lineage>
        <taxon>Eukaryota</taxon>
        <taxon>Viridiplantae</taxon>
        <taxon>Streptophyta</taxon>
        <taxon>Embryophyta</taxon>
        <taxon>Tracheophyta</taxon>
        <taxon>Spermatophyta</taxon>
        <taxon>Magnoliopsida</taxon>
        <taxon>Ranunculales</taxon>
        <taxon>Menispermaceae</taxon>
        <taxon>Menispermoideae</taxon>
        <taxon>Cissampelideae</taxon>
        <taxon>Stephania</taxon>
    </lineage>
</organism>
<protein>
    <submittedName>
        <fullName evidence="3">Uncharacterized protein</fullName>
    </submittedName>
</protein>
<evidence type="ECO:0000313" key="4">
    <source>
        <dbReference type="Proteomes" id="UP001417504"/>
    </source>
</evidence>
<accession>A0AAP0JPB7</accession>
<feature type="transmembrane region" description="Helical" evidence="2">
    <location>
        <begin position="24"/>
        <end position="42"/>
    </location>
</feature>
<dbReference type="Proteomes" id="UP001417504">
    <property type="component" value="Unassembled WGS sequence"/>
</dbReference>
<gene>
    <name evidence="3" type="ORF">Sjap_007184</name>
</gene>
<comment type="caution">
    <text evidence="3">The sequence shown here is derived from an EMBL/GenBank/DDBJ whole genome shotgun (WGS) entry which is preliminary data.</text>
</comment>
<keyword evidence="2" id="KW-0812">Transmembrane</keyword>
<evidence type="ECO:0000256" key="2">
    <source>
        <dbReference type="SAM" id="Phobius"/>
    </source>
</evidence>